<dbReference type="GO" id="GO:0016791">
    <property type="term" value="F:phosphatase activity"/>
    <property type="evidence" value="ECO:0007669"/>
    <property type="project" value="TreeGrafter"/>
</dbReference>
<dbReference type="Gene3D" id="3.40.50.1240">
    <property type="entry name" value="Phosphoglycerate mutase-like"/>
    <property type="match status" value="1"/>
</dbReference>
<proteinExistence type="predicted"/>
<dbReference type="PANTHER" id="PTHR48100">
    <property type="entry name" value="BROAD-SPECIFICITY PHOSPHATASE YOR283W-RELATED"/>
    <property type="match status" value="1"/>
</dbReference>
<reference evidence="1 2" key="1">
    <citation type="submission" date="2020-04" db="EMBL/GenBank/DDBJ databases">
        <title>Bacillus sp. UniB3 isolated from commercial digestive syrup.</title>
        <authorList>
            <person name="Thorat V."/>
            <person name="Kirdat K."/>
            <person name="Tiwarekar B."/>
            <person name="Yadav A."/>
        </authorList>
    </citation>
    <scope>NUCLEOTIDE SEQUENCE [LARGE SCALE GENOMIC DNA]</scope>
    <source>
        <strain evidence="1 2">UniB3</strain>
    </source>
</reference>
<accession>A0A7Y0PL80</accession>
<dbReference type="CDD" id="cd07067">
    <property type="entry name" value="HP_PGM_like"/>
    <property type="match status" value="1"/>
</dbReference>
<dbReference type="InterPro" id="IPR013078">
    <property type="entry name" value="His_Pase_superF_clade-1"/>
</dbReference>
<dbReference type="Pfam" id="PF00300">
    <property type="entry name" value="His_Phos_1"/>
    <property type="match status" value="1"/>
</dbReference>
<organism evidence="1 2">
    <name type="scientific">Niallia alba</name>
    <dbReference type="NCBI Taxonomy" id="2729105"/>
    <lineage>
        <taxon>Bacteria</taxon>
        <taxon>Bacillati</taxon>
        <taxon>Bacillota</taxon>
        <taxon>Bacilli</taxon>
        <taxon>Bacillales</taxon>
        <taxon>Bacillaceae</taxon>
        <taxon>Niallia</taxon>
    </lineage>
</organism>
<dbReference type="Proteomes" id="UP000588491">
    <property type="component" value="Unassembled WGS sequence"/>
</dbReference>
<dbReference type="SMART" id="SM00855">
    <property type="entry name" value="PGAM"/>
    <property type="match status" value="1"/>
</dbReference>
<dbReference type="InterPro" id="IPR050275">
    <property type="entry name" value="PGM_Phosphatase"/>
</dbReference>
<evidence type="ECO:0000313" key="1">
    <source>
        <dbReference type="EMBL" id="NMO76727.1"/>
    </source>
</evidence>
<comment type="caution">
    <text evidence="1">The sequence shown here is derived from an EMBL/GenBank/DDBJ whole genome shotgun (WGS) entry which is preliminary data.</text>
</comment>
<protein>
    <submittedName>
        <fullName evidence="1">Histidine phosphatase family protein</fullName>
    </submittedName>
</protein>
<keyword evidence="2" id="KW-1185">Reference proteome</keyword>
<sequence>MGEKERKMNKNKTMYLIRHCEATGQNEDAELTINGRKQAVKLADFLEEKNIQYILSSTYLRAYKSIQPLAERLQLPIHKDERLIERKLSDKNLDEWLLLLEKSFTNLDIVYEGGESSRQAMERGVTVIKECMYRKETTFAIVTHGNLLSLIWKYFDQTVCFKEWRELSNPDVLQVHFNQEKITVNRIWRNNM</sequence>
<evidence type="ECO:0000313" key="2">
    <source>
        <dbReference type="Proteomes" id="UP000588491"/>
    </source>
</evidence>
<dbReference type="SUPFAM" id="SSF53254">
    <property type="entry name" value="Phosphoglycerate mutase-like"/>
    <property type="match status" value="1"/>
</dbReference>
<gene>
    <name evidence="1" type="ORF">HHU08_06955</name>
</gene>
<dbReference type="EMBL" id="JABBPK010000001">
    <property type="protein sequence ID" value="NMO76727.1"/>
    <property type="molecule type" value="Genomic_DNA"/>
</dbReference>
<dbReference type="InterPro" id="IPR029033">
    <property type="entry name" value="His_PPase_superfam"/>
</dbReference>
<dbReference type="GO" id="GO:0005737">
    <property type="term" value="C:cytoplasm"/>
    <property type="evidence" value="ECO:0007669"/>
    <property type="project" value="TreeGrafter"/>
</dbReference>
<dbReference type="PANTHER" id="PTHR48100:SF1">
    <property type="entry name" value="HISTIDINE PHOSPHATASE FAMILY PROTEIN-RELATED"/>
    <property type="match status" value="1"/>
</dbReference>
<name>A0A7Y0PL80_9BACI</name>
<dbReference type="AlphaFoldDB" id="A0A7Y0PL80"/>